<dbReference type="EMBL" id="GL883021">
    <property type="protein sequence ID" value="EGG17815.1"/>
    <property type="molecule type" value="Genomic_DNA"/>
</dbReference>
<dbReference type="GeneID" id="14869721"/>
<dbReference type="PANTHER" id="PTHR24032:SF16">
    <property type="entry name" value="EGF-LIKE DOMAIN-CONTAINING PROTEIN"/>
    <property type="match status" value="1"/>
</dbReference>
<dbReference type="SUPFAM" id="SSF52058">
    <property type="entry name" value="L domain-like"/>
    <property type="match status" value="1"/>
</dbReference>
<dbReference type="InterPro" id="IPR054484">
    <property type="entry name" value="ComC_SSD"/>
</dbReference>
<keyword evidence="5" id="KW-1185">Reference proteome</keyword>
<feature type="domain" description="ComC supersandwich" evidence="3">
    <location>
        <begin position="735"/>
        <end position="960"/>
    </location>
</feature>
<dbReference type="PANTHER" id="PTHR24032">
    <property type="entry name" value="EGF-LIKE DOMAIN-CONTAINING PROTEIN-RELATED-RELATED"/>
    <property type="match status" value="1"/>
</dbReference>
<dbReference type="Proteomes" id="UP000007797">
    <property type="component" value="Unassembled WGS sequence"/>
</dbReference>
<keyword evidence="2" id="KW-0472">Membrane</keyword>
<evidence type="ECO:0000313" key="4">
    <source>
        <dbReference type="EMBL" id="EGG17815.1"/>
    </source>
</evidence>
<name>F4Q4G6_CACFS</name>
<dbReference type="AlphaFoldDB" id="F4Q4G6"/>
<evidence type="ECO:0000259" key="3">
    <source>
        <dbReference type="Pfam" id="PF22933"/>
    </source>
</evidence>
<dbReference type="KEGG" id="dfa:DFA_08816"/>
<dbReference type="OMA" id="WMIKINT"/>
<feature type="compositionally biased region" description="Low complexity" evidence="1">
    <location>
        <begin position="675"/>
        <end position="690"/>
    </location>
</feature>
<keyword evidence="2" id="KW-1133">Transmembrane helix</keyword>
<accession>F4Q4G6</accession>
<feature type="transmembrane region" description="Helical" evidence="2">
    <location>
        <begin position="978"/>
        <end position="1002"/>
    </location>
</feature>
<sequence length="1021" mass="113434">MQRKKNTRLAFEGSEHYIFFKATSLIPSSELASIQFLIQQYGQIHLPQDQSICNGSFTEFITCQLDIGTGEDHFTSLKMTKPFSPDLGFPDYNILKFDFPKLTTLVIYQTGNVKNTTLNILDRLTDLPLLGMVFITKDYSIDSIPIGFPKNLPNLKIFSIIDSIQKLNFQGFFNNSNIEGLSLSGVRFSSFALDSSYYLPRLKQLDLHIIVDTPISIDMQSSSFPSIQSLSIKTFGSKSNINLNMQSLWELYIDNDVSLSSLSLGNLKNLNTIDLNGQTTIAGNMTNLLGLDKATININSLTTYPFSMFPPNLSTFIMRNSSCLLIPTIPLPPSLLSFELSNNLLLAGSVPFSTIFGDSRPNFKVDLSFNPNLNVGIVPNNWCEYGGVNLQNTMVSSVPDCFLCYYGNGDPNILVPIIPPQNFVCNITFTSLNLFSSMGKFNLIGNLIGFGYPNAQALVPNRALVYNVPNNQYIVGPPRDYNISFYSMGGKNVTFSMVEVYFSVANATVVGNVNRQLVLEFSYFNSYLPHFVQFNQGTVNCTSINQNATHLVCSIPNSLVLEPTFMYNLRNEIIQFNLEATYEPKDNPPIVTSTDYSMETQTLELYGTFGPLFNFPLIIKVSNLTCRIVTSSVSLMKCELDTVPKPGPATLFVSIGGFDFISSSLLYFQPNSDNSGSSTTTTTSSTTGGSKETPQQICSRLTYNCYGHGQCDNNGICQCNENYNQIDNCLTKYINTTIKPNTTNPTVSFDIDGIDFQFEIYSIQELDYDGSILQELLLTNQTWNVSINTDNITTFANYQLFLGNDSIYETLLVSSDLSFSSIGRNVIFGDTELVLVPNAIKVGFSISNWQYQSNVATLRAVFKSIINNNQTISVDCDNQQQSIDSFTKDQLSESIQYLRVVKDNIQFNGRFIDFVLSDGRKTYSKTELISLTPTNNDQSIALIGINLPQCKSCQLDPDFTPLIIEKNNDNCSSPSKTWRIIVGVVVGGVAVAAVAIGTIILIKKKVAKKHYESKLNKLNVN</sequence>
<protein>
    <recommendedName>
        <fullName evidence="3">ComC supersandwich domain-containing protein</fullName>
    </recommendedName>
</protein>
<evidence type="ECO:0000256" key="1">
    <source>
        <dbReference type="SAM" id="MobiDB-lite"/>
    </source>
</evidence>
<dbReference type="InterPro" id="IPR032675">
    <property type="entry name" value="LRR_dom_sf"/>
</dbReference>
<dbReference type="InterPro" id="IPR053331">
    <property type="entry name" value="EGF-like_comC"/>
</dbReference>
<proteinExistence type="predicted"/>
<feature type="region of interest" description="Disordered" evidence="1">
    <location>
        <begin position="672"/>
        <end position="693"/>
    </location>
</feature>
<reference evidence="5" key="1">
    <citation type="journal article" date="2011" name="Genome Res.">
        <title>Phylogeny-wide analysis of social amoeba genomes highlights ancient origins for complex intercellular communication.</title>
        <authorList>
            <person name="Heidel A.J."/>
            <person name="Lawal H.M."/>
            <person name="Felder M."/>
            <person name="Schilde C."/>
            <person name="Helps N.R."/>
            <person name="Tunggal B."/>
            <person name="Rivero F."/>
            <person name="John U."/>
            <person name="Schleicher M."/>
            <person name="Eichinger L."/>
            <person name="Platzer M."/>
            <person name="Noegel A.A."/>
            <person name="Schaap P."/>
            <person name="Gloeckner G."/>
        </authorList>
    </citation>
    <scope>NUCLEOTIDE SEQUENCE [LARGE SCALE GENOMIC DNA]</scope>
    <source>
        <strain evidence="5">SH3</strain>
    </source>
</reference>
<evidence type="ECO:0000256" key="2">
    <source>
        <dbReference type="SAM" id="Phobius"/>
    </source>
</evidence>
<keyword evidence="2" id="KW-0812">Transmembrane</keyword>
<organism evidence="4 5">
    <name type="scientific">Cavenderia fasciculata</name>
    <name type="common">Slime mold</name>
    <name type="synonym">Dictyostelium fasciculatum</name>
    <dbReference type="NCBI Taxonomy" id="261658"/>
    <lineage>
        <taxon>Eukaryota</taxon>
        <taxon>Amoebozoa</taxon>
        <taxon>Evosea</taxon>
        <taxon>Eumycetozoa</taxon>
        <taxon>Dictyostelia</taxon>
        <taxon>Acytosteliales</taxon>
        <taxon>Cavenderiaceae</taxon>
        <taxon>Cavenderia</taxon>
    </lineage>
</organism>
<dbReference type="Pfam" id="PF22933">
    <property type="entry name" value="ComC_SSD"/>
    <property type="match status" value="1"/>
</dbReference>
<dbReference type="RefSeq" id="XP_004356299.1">
    <property type="nucleotide sequence ID" value="XM_004356246.1"/>
</dbReference>
<dbReference type="Gene3D" id="3.80.10.10">
    <property type="entry name" value="Ribonuclease Inhibitor"/>
    <property type="match status" value="1"/>
</dbReference>
<evidence type="ECO:0000313" key="5">
    <source>
        <dbReference type="Proteomes" id="UP000007797"/>
    </source>
</evidence>
<gene>
    <name evidence="4" type="ORF">DFA_08816</name>
</gene>